<dbReference type="Gene3D" id="3.90.550.10">
    <property type="entry name" value="Spore Coat Polysaccharide Biosynthesis Protein SpsA, Chain A"/>
    <property type="match status" value="1"/>
</dbReference>
<dbReference type="OrthoDB" id="5291101at2"/>
<evidence type="ECO:0000313" key="2">
    <source>
        <dbReference type="EMBL" id="OBQ55176.1"/>
    </source>
</evidence>
<name>A0A1B7XI35_9BACT</name>
<comment type="caution">
    <text evidence="2">The sequence shown here is derived from an EMBL/GenBank/DDBJ whole genome shotgun (WGS) entry which is preliminary data.</text>
</comment>
<evidence type="ECO:0000259" key="1">
    <source>
        <dbReference type="Pfam" id="PF00535"/>
    </source>
</evidence>
<dbReference type="InterPro" id="IPR001173">
    <property type="entry name" value="Glyco_trans_2-like"/>
</dbReference>
<sequence length="253" mass="29114">MPLVSIITPVYNSTQFLLETYASVLAQTFEDWEWILVDDCSPDGSLEFMQAYLTDDRVRIYSNTENHGAGYTRNAAIRQANGRFIAFLDADDVWEADKLECQLQVMQQADAAISHTAYSFIDEQGNPRSGKVSVTDELSLRTYMKTTEIGCSTAMIDREKIPNVRFVSSRTREDTLLWISLLGKGYVSVGINKPLLRYRISSTQTTRPSQLLRMVYLTLCIYLKAKNIPIYEKYYYWGRYLINAVYKRLRPAE</sequence>
<dbReference type="EMBL" id="JXMS01000005">
    <property type="protein sequence ID" value="OBQ55176.1"/>
    <property type="molecule type" value="Genomic_DNA"/>
</dbReference>
<feature type="domain" description="Glycosyltransferase 2-like" evidence="1">
    <location>
        <begin position="5"/>
        <end position="158"/>
    </location>
</feature>
<dbReference type="PANTHER" id="PTHR22916:SF3">
    <property type="entry name" value="UDP-GLCNAC:BETAGAL BETA-1,3-N-ACETYLGLUCOSAMINYLTRANSFERASE-LIKE PROTEIN 1"/>
    <property type="match status" value="1"/>
</dbReference>
<proteinExistence type="predicted"/>
<protein>
    <recommendedName>
        <fullName evidence="1">Glycosyltransferase 2-like domain-containing protein</fullName>
    </recommendedName>
</protein>
<organism evidence="2 3">
    <name type="scientific">Halodesulfovibrio spirochaetisodalis</name>
    <dbReference type="NCBI Taxonomy" id="1560234"/>
    <lineage>
        <taxon>Bacteria</taxon>
        <taxon>Pseudomonadati</taxon>
        <taxon>Thermodesulfobacteriota</taxon>
        <taxon>Desulfovibrionia</taxon>
        <taxon>Desulfovibrionales</taxon>
        <taxon>Desulfovibrionaceae</taxon>
        <taxon>Halodesulfovibrio</taxon>
    </lineage>
</organism>
<dbReference type="SUPFAM" id="SSF53448">
    <property type="entry name" value="Nucleotide-diphospho-sugar transferases"/>
    <property type="match status" value="1"/>
</dbReference>
<dbReference type="CDD" id="cd00761">
    <property type="entry name" value="Glyco_tranf_GTA_type"/>
    <property type="match status" value="1"/>
</dbReference>
<keyword evidence="3" id="KW-1185">Reference proteome</keyword>
<evidence type="ECO:0000313" key="3">
    <source>
        <dbReference type="Proteomes" id="UP000091979"/>
    </source>
</evidence>
<gene>
    <name evidence="2" type="ORF">SP90_04175</name>
</gene>
<dbReference type="AlphaFoldDB" id="A0A1B7XI35"/>
<reference evidence="2 3" key="1">
    <citation type="submission" date="2015-01" db="EMBL/GenBank/DDBJ databases">
        <title>Desulfovibrio sp. JC271 draft genome sequence.</title>
        <authorList>
            <person name="Shivani Y."/>
            <person name="Subhash Y."/>
            <person name="Sasikala C."/>
            <person name="Ramana C.V."/>
        </authorList>
    </citation>
    <scope>NUCLEOTIDE SEQUENCE [LARGE SCALE GENOMIC DNA]</scope>
    <source>
        <strain evidence="2 3">JC271</strain>
    </source>
</reference>
<dbReference type="PANTHER" id="PTHR22916">
    <property type="entry name" value="GLYCOSYLTRANSFERASE"/>
    <property type="match status" value="1"/>
</dbReference>
<dbReference type="Proteomes" id="UP000091979">
    <property type="component" value="Unassembled WGS sequence"/>
</dbReference>
<dbReference type="STRING" id="1560234.SP90_04175"/>
<dbReference type="Pfam" id="PF00535">
    <property type="entry name" value="Glycos_transf_2"/>
    <property type="match status" value="1"/>
</dbReference>
<dbReference type="PATRIC" id="fig|1560234.3.peg.2782"/>
<dbReference type="GO" id="GO:0016758">
    <property type="term" value="F:hexosyltransferase activity"/>
    <property type="evidence" value="ECO:0007669"/>
    <property type="project" value="UniProtKB-ARBA"/>
</dbReference>
<dbReference type="InterPro" id="IPR029044">
    <property type="entry name" value="Nucleotide-diphossugar_trans"/>
</dbReference>
<accession>A0A1B7XI35</accession>